<reference evidence="1 2" key="1">
    <citation type="submission" date="2018-10" db="EMBL/GenBank/DDBJ databases">
        <title>Bacillus Keqinensis sp. nov., a moderately halophilic bacterium isolated from a saline-alkaline lake.</title>
        <authorList>
            <person name="Wang H."/>
        </authorList>
    </citation>
    <scope>NUCLEOTIDE SEQUENCE [LARGE SCALE GENOMIC DNA]</scope>
    <source>
        <strain evidence="1 2">KQ-3</strain>
    </source>
</reference>
<comment type="caution">
    <text evidence="1">The sequence shown here is derived from an EMBL/GenBank/DDBJ whole genome shotgun (WGS) entry which is preliminary data.</text>
</comment>
<keyword evidence="2" id="KW-1185">Reference proteome</keyword>
<protein>
    <recommendedName>
        <fullName evidence="3">NERD domain-containing protein</fullName>
    </recommendedName>
</protein>
<dbReference type="AlphaFoldDB" id="A0A3M7TY45"/>
<evidence type="ECO:0000313" key="2">
    <source>
        <dbReference type="Proteomes" id="UP000278746"/>
    </source>
</evidence>
<dbReference type="RefSeq" id="WP_122898160.1">
    <property type="nucleotide sequence ID" value="NZ_RHIB01000001.1"/>
</dbReference>
<proteinExistence type="predicted"/>
<dbReference type="OrthoDB" id="2433183at2"/>
<accession>A0A3M7TY45</accession>
<name>A0A3M7TY45_9BACI</name>
<organism evidence="1 2">
    <name type="scientific">Alteribacter keqinensis</name>
    <dbReference type="NCBI Taxonomy" id="2483800"/>
    <lineage>
        <taxon>Bacteria</taxon>
        <taxon>Bacillati</taxon>
        <taxon>Bacillota</taxon>
        <taxon>Bacilli</taxon>
        <taxon>Bacillales</taxon>
        <taxon>Bacillaceae</taxon>
        <taxon>Alteribacter</taxon>
    </lineage>
</organism>
<dbReference type="EMBL" id="RHIB01000001">
    <property type="protein sequence ID" value="RNA70403.1"/>
    <property type="molecule type" value="Genomic_DNA"/>
</dbReference>
<sequence length="281" mass="32932">MKTDWQRRRHHLSTYNYEEIVNSSYNVEGEGRSTWKTWIPFLNKKEINGEPQAEEDAFTPLLNKPISSLEALKKAFMEELYAFQLTWASSTISEKSHVKQSLKYDSFLARLTKTLPDTYMIFYRPVMNVRKAQVEMEVMIVTPTEVWLVHALEGDGNAIFKPLNDRFWIKEQKSYEEKLVHPQVSIKRMRSVIQEILAGNDISYPVKTVVIAKDSFIDLPRNDSSLTVIDKRTFPAWYEKLQRNKSPIKYQQLKVTELLLRHCDTTADSRADFQEETDRLS</sequence>
<evidence type="ECO:0008006" key="3">
    <source>
        <dbReference type="Google" id="ProtNLM"/>
    </source>
</evidence>
<evidence type="ECO:0000313" key="1">
    <source>
        <dbReference type="EMBL" id="RNA70403.1"/>
    </source>
</evidence>
<dbReference type="Proteomes" id="UP000278746">
    <property type="component" value="Unassembled WGS sequence"/>
</dbReference>
<gene>
    <name evidence="1" type="ORF">EBO34_10915</name>
</gene>